<dbReference type="Pfam" id="PF00078">
    <property type="entry name" value="RVT_1"/>
    <property type="match status" value="1"/>
</dbReference>
<dbReference type="AlphaFoldDB" id="A0A8S3WH07"/>
<reference evidence="2" key="1">
    <citation type="submission" date="2021-04" db="EMBL/GenBank/DDBJ databases">
        <authorList>
            <person name="Tunstrom K."/>
        </authorList>
    </citation>
    <scope>NUCLEOTIDE SEQUENCE</scope>
</reference>
<feature type="domain" description="Reverse transcriptase" evidence="1">
    <location>
        <begin position="93"/>
        <end position="174"/>
    </location>
</feature>
<evidence type="ECO:0000313" key="2">
    <source>
        <dbReference type="EMBL" id="CAG4959272.1"/>
    </source>
</evidence>
<keyword evidence="3" id="KW-1185">Reference proteome</keyword>
<dbReference type="OrthoDB" id="426210at2759"/>
<dbReference type="PANTHER" id="PTHR47510:SF3">
    <property type="entry name" value="ENDO_EXONUCLEASE_PHOSPHATASE DOMAIN-CONTAINING PROTEIN"/>
    <property type="match status" value="1"/>
</dbReference>
<evidence type="ECO:0000259" key="1">
    <source>
        <dbReference type="Pfam" id="PF00078"/>
    </source>
</evidence>
<dbReference type="PANTHER" id="PTHR47510">
    <property type="entry name" value="REVERSE TRANSCRIPTASE DOMAIN-CONTAINING PROTEIN"/>
    <property type="match status" value="1"/>
</dbReference>
<protein>
    <submittedName>
        <fullName evidence="2">(apollo) hypothetical protein</fullName>
    </submittedName>
</protein>
<sequence length="188" mass="20984">MTRGAKTARGGEEICDLFSEHFQSIYDDIVTNLTTKSSNINKTALHSCETSLTISSLTVSEYEVERALMGLDGSKASGLDGLPPIILKKCAETPGKILESFIHKTIYWHVKERLHPNQHGFQPKKSTTSHLAGFVNDIARALDKNKLCTSHSIYTDFSKAFDFINHDLLIKKIMLMGDHGSLLRWCDS</sequence>
<dbReference type="Proteomes" id="UP000691718">
    <property type="component" value="Unassembled WGS sequence"/>
</dbReference>
<proteinExistence type="predicted"/>
<dbReference type="InterPro" id="IPR000477">
    <property type="entry name" value="RT_dom"/>
</dbReference>
<gene>
    <name evidence="2" type="ORF">PAPOLLO_LOCUS6125</name>
</gene>
<accession>A0A8S3WH07</accession>
<evidence type="ECO:0000313" key="3">
    <source>
        <dbReference type="Proteomes" id="UP000691718"/>
    </source>
</evidence>
<organism evidence="2 3">
    <name type="scientific">Parnassius apollo</name>
    <name type="common">Apollo butterfly</name>
    <name type="synonym">Papilio apollo</name>
    <dbReference type="NCBI Taxonomy" id="110799"/>
    <lineage>
        <taxon>Eukaryota</taxon>
        <taxon>Metazoa</taxon>
        <taxon>Ecdysozoa</taxon>
        <taxon>Arthropoda</taxon>
        <taxon>Hexapoda</taxon>
        <taxon>Insecta</taxon>
        <taxon>Pterygota</taxon>
        <taxon>Neoptera</taxon>
        <taxon>Endopterygota</taxon>
        <taxon>Lepidoptera</taxon>
        <taxon>Glossata</taxon>
        <taxon>Ditrysia</taxon>
        <taxon>Papilionoidea</taxon>
        <taxon>Papilionidae</taxon>
        <taxon>Parnassiinae</taxon>
        <taxon>Parnassini</taxon>
        <taxon>Parnassius</taxon>
        <taxon>Parnassius</taxon>
    </lineage>
</organism>
<name>A0A8S3WH07_PARAO</name>
<dbReference type="EMBL" id="CAJQZP010000393">
    <property type="protein sequence ID" value="CAG4959272.1"/>
    <property type="molecule type" value="Genomic_DNA"/>
</dbReference>
<comment type="caution">
    <text evidence="2">The sequence shown here is derived from an EMBL/GenBank/DDBJ whole genome shotgun (WGS) entry which is preliminary data.</text>
</comment>